<dbReference type="EMBL" id="OBEJ01000003">
    <property type="protein sequence ID" value="SNZ15568.1"/>
    <property type="molecule type" value="Genomic_DNA"/>
</dbReference>
<dbReference type="Proteomes" id="UP000219453">
    <property type="component" value="Unassembled WGS sequence"/>
</dbReference>
<evidence type="ECO:0000256" key="1">
    <source>
        <dbReference type="SAM" id="MobiDB-lite"/>
    </source>
</evidence>
<feature type="compositionally biased region" description="Acidic residues" evidence="1">
    <location>
        <begin position="92"/>
        <end position="106"/>
    </location>
</feature>
<gene>
    <name evidence="2" type="ORF">SAMN06269185_2520</name>
</gene>
<organism evidence="2 3">
    <name type="scientific">Natronoarchaeum philippinense</name>
    <dbReference type="NCBI Taxonomy" id="558529"/>
    <lineage>
        <taxon>Archaea</taxon>
        <taxon>Methanobacteriati</taxon>
        <taxon>Methanobacteriota</taxon>
        <taxon>Stenosarchaea group</taxon>
        <taxon>Halobacteria</taxon>
        <taxon>Halobacteriales</taxon>
        <taxon>Natronoarchaeaceae</taxon>
    </lineage>
</organism>
<name>A0A285P291_NATPI</name>
<reference evidence="2 3" key="1">
    <citation type="submission" date="2017-09" db="EMBL/GenBank/DDBJ databases">
        <authorList>
            <person name="Ehlers B."/>
            <person name="Leendertz F.H."/>
        </authorList>
    </citation>
    <scope>NUCLEOTIDE SEQUENCE [LARGE SCALE GENOMIC DNA]</scope>
    <source>
        <strain evidence="2 3">DSM 27208</strain>
    </source>
</reference>
<sequence>METASIDLLPAFLKERFDELDPAALRAAAEYAAGDRVTAPDSVPDDVTDSFALQDDETLATAAVYAHGLARGKALSASVGATDDASEVSATDSDEERDDWWEDKFY</sequence>
<evidence type="ECO:0000313" key="2">
    <source>
        <dbReference type="EMBL" id="SNZ15568.1"/>
    </source>
</evidence>
<accession>A0A285P291</accession>
<feature type="region of interest" description="Disordered" evidence="1">
    <location>
        <begin position="76"/>
        <end position="106"/>
    </location>
</feature>
<dbReference type="AlphaFoldDB" id="A0A285P291"/>
<proteinExistence type="predicted"/>
<protein>
    <submittedName>
        <fullName evidence="2">Uncharacterized protein</fullName>
    </submittedName>
</protein>
<evidence type="ECO:0000313" key="3">
    <source>
        <dbReference type="Proteomes" id="UP000219453"/>
    </source>
</evidence>
<dbReference type="RefSeq" id="WP_179747477.1">
    <property type="nucleotide sequence ID" value="NZ_OBEJ01000003.1"/>
</dbReference>
<keyword evidence="3" id="KW-1185">Reference proteome</keyword>